<dbReference type="Proteomes" id="UP001054902">
    <property type="component" value="Unassembled WGS sequence"/>
</dbReference>
<dbReference type="AlphaFoldDB" id="A0AAD3D2R0"/>
<comment type="caution">
    <text evidence="2">The sequence shown here is derived from an EMBL/GenBank/DDBJ whole genome shotgun (WGS) entry which is preliminary data.</text>
</comment>
<proteinExistence type="predicted"/>
<feature type="region of interest" description="Disordered" evidence="1">
    <location>
        <begin position="243"/>
        <end position="289"/>
    </location>
</feature>
<protein>
    <submittedName>
        <fullName evidence="2">Uncharacterized protein</fullName>
    </submittedName>
</protein>
<organism evidence="2 3">
    <name type="scientific">Chaetoceros tenuissimus</name>
    <dbReference type="NCBI Taxonomy" id="426638"/>
    <lineage>
        <taxon>Eukaryota</taxon>
        <taxon>Sar</taxon>
        <taxon>Stramenopiles</taxon>
        <taxon>Ochrophyta</taxon>
        <taxon>Bacillariophyta</taxon>
        <taxon>Coscinodiscophyceae</taxon>
        <taxon>Chaetocerotophycidae</taxon>
        <taxon>Chaetocerotales</taxon>
        <taxon>Chaetocerotaceae</taxon>
        <taxon>Chaetoceros</taxon>
    </lineage>
</organism>
<dbReference type="EMBL" id="BLLK01000056">
    <property type="protein sequence ID" value="GFH56756.1"/>
    <property type="molecule type" value="Genomic_DNA"/>
</dbReference>
<gene>
    <name evidence="2" type="ORF">CTEN210_13232</name>
</gene>
<evidence type="ECO:0000313" key="3">
    <source>
        <dbReference type="Proteomes" id="UP001054902"/>
    </source>
</evidence>
<feature type="compositionally biased region" description="Acidic residues" evidence="1">
    <location>
        <begin position="243"/>
        <end position="254"/>
    </location>
</feature>
<reference evidence="2 3" key="1">
    <citation type="journal article" date="2021" name="Sci. Rep.">
        <title>The genome of the diatom Chaetoceros tenuissimus carries an ancient integrated fragment of an extant virus.</title>
        <authorList>
            <person name="Hongo Y."/>
            <person name="Kimura K."/>
            <person name="Takaki Y."/>
            <person name="Yoshida Y."/>
            <person name="Baba S."/>
            <person name="Kobayashi G."/>
            <person name="Nagasaki K."/>
            <person name="Hano T."/>
            <person name="Tomaru Y."/>
        </authorList>
    </citation>
    <scope>NUCLEOTIDE SEQUENCE [LARGE SCALE GENOMIC DNA]</scope>
    <source>
        <strain evidence="2 3">NIES-3715</strain>
    </source>
</reference>
<name>A0AAD3D2R0_9STRA</name>
<evidence type="ECO:0000313" key="2">
    <source>
        <dbReference type="EMBL" id="GFH56756.1"/>
    </source>
</evidence>
<evidence type="ECO:0000256" key="1">
    <source>
        <dbReference type="SAM" id="MobiDB-lite"/>
    </source>
</evidence>
<sequence>MAFSDTNILALFSLSFTALIIFLLGFSNCKRKIAEGELCFNLFRREEWRHIECFEIPTKKKKFYQGKKSKFLKTCVKDESEESILSSQEGIDLISEELGSKCESFYVKCSQLFPEGNWKQHSNKIHEAEAFTKEVRITKKVADLTDIELAEKLAMFIHNFDDFPNHYREEIRYDLKDMHFWELLEEIQVQEGFGKKKQMLLALFMEQIFRSIAQEAWWKIVFYTGGSYLQYLFDRDGIDLESLDEGDENSDDGMEIGSFDESTEDLDNGSVESSYEESTESSDDKSTENLGQQIRALVRCIPEALSCYDESNEFCANENLYMLPIHSAIVMSVDEGLVSNHSSSMSLFFLLLEEGLKQDIPIAPPAKEDDTDFLERYEDARGGLFSRFDDCEEWSTTLDRLIGCYNYDGSEVESSALDTLKRLKQMELITKDDILDFCLITRAAETRNFSILSWIVSWCPEALKGKAWWQENQLFMHACAAARVDFGLFDAYAFNDTDFPFEKVLKISFQHFPHELGLLFLKDDNETTMDILFGKRGAKESFAILEPTFEKLDQDLYPFVVRETLILFSHMMDLRCDFGTHEKFVQSCILNMLERLKQMQIINKNDILDSSLIASAARWRRFQILRWFLEWYPDGLKTRLEGEHLMHLFASNKFYGYHLDPWSDLVDNTDFQYREFPFEIILDIAFQYFPKELGLLFLENSSKTSTTLSIAYENYVYEHGRKETVWEIIKSAMEKIDPITILTINKRIGMFPFMLAAKGEFADLNMVYYLMRKDPAIWISTA</sequence>
<accession>A0AAD3D2R0</accession>
<keyword evidence="3" id="KW-1185">Reference proteome</keyword>